<name>A0ABV2MY77_9HYPH</name>
<dbReference type="Proteomes" id="UP001549076">
    <property type="component" value="Unassembled WGS sequence"/>
</dbReference>
<keyword evidence="3" id="KW-1185">Reference proteome</keyword>
<dbReference type="EMBL" id="JBEPML010000005">
    <property type="protein sequence ID" value="MET3791763.1"/>
    <property type="molecule type" value="Genomic_DNA"/>
</dbReference>
<keyword evidence="1" id="KW-1133">Transmembrane helix</keyword>
<feature type="transmembrane region" description="Helical" evidence="1">
    <location>
        <begin position="21"/>
        <end position="42"/>
    </location>
</feature>
<evidence type="ECO:0000313" key="3">
    <source>
        <dbReference type="Proteomes" id="UP001549076"/>
    </source>
</evidence>
<accession>A0ABV2MY77</accession>
<comment type="caution">
    <text evidence="2">The sequence shown here is derived from an EMBL/GenBank/DDBJ whole genome shotgun (WGS) entry which is preliminary data.</text>
</comment>
<reference evidence="2 3" key="1">
    <citation type="submission" date="2024-06" db="EMBL/GenBank/DDBJ databases">
        <title>Genomic Encyclopedia of Type Strains, Phase IV (KMG-IV): sequencing the most valuable type-strain genomes for metagenomic binning, comparative biology and taxonomic classification.</title>
        <authorList>
            <person name="Goeker M."/>
        </authorList>
    </citation>
    <scope>NUCLEOTIDE SEQUENCE [LARGE SCALE GENOMIC DNA]</scope>
    <source>
        <strain evidence="2 3">DSM 27865</strain>
    </source>
</reference>
<keyword evidence="1" id="KW-0812">Transmembrane</keyword>
<evidence type="ECO:0000256" key="1">
    <source>
        <dbReference type="SAM" id="Phobius"/>
    </source>
</evidence>
<protein>
    <submittedName>
        <fullName evidence="2">Uncharacterized protein</fullName>
    </submittedName>
</protein>
<sequence>MRELLRLARQFRRDSPDPRETFVHRLRVGTVVAFLILIFLLLR</sequence>
<keyword evidence="1" id="KW-0472">Membrane</keyword>
<gene>
    <name evidence="2" type="ORF">ABID37_001971</name>
</gene>
<organism evidence="2 3">
    <name type="scientific">Aquamicrobium terrae</name>
    <dbReference type="NCBI Taxonomy" id="1324945"/>
    <lineage>
        <taxon>Bacteria</taxon>
        <taxon>Pseudomonadati</taxon>
        <taxon>Pseudomonadota</taxon>
        <taxon>Alphaproteobacteria</taxon>
        <taxon>Hyphomicrobiales</taxon>
        <taxon>Phyllobacteriaceae</taxon>
        <taxon>Aquamicrobium</taxon>
    </lineage>
</organism>
<proteinExistence type="predicted"/>
<evidence type="ECO:0000313" key="2">
    <source>
        <dbReference type="EMBL" id="MET3791763.1"/>
    </source>
</evidence>